<evidence type="ECO:0000313" key="3">
    <source>
        <dbReference type="Proteomes" id="UP000740926"/>
    </source>
</evidence>
<organism evidence="2 3">
    <name type="scientific">Rhizopus delemar</name>
    <dbReference type="NCBI Taxonomy" id="936053"/>
    <lineage>
        <taxon>Eukaryota</taxon>
        <taxon>Fungi</taxon>
        <taxon>Fungi incertae sedis</taxon>
        <taxon>Mucoromycota</taxon>
        <taxon>Mucoromycotina</taxon>
        <taxon>Mucoromycetes</taxon>
        <taxon>Mucorales</taxon>
        <taxon>Mucorineae</taxon>
        <taxon>Rhizopodaceae</taxon>
        <taxon>Rhizopus</taxon>
    </lineage>
</organism>
<keyword evidence="3" id="KW-1185">Reference proteome</keyword>
<protein>
    <submittedName>
        <fullName evidence="2">Uncharacterized protein</fullName>
    </submittedName>
</protein>
<sequence length="109" mass="12202">MHGRKPNVRQVNMARPAPDVLTLDSYDYSDDEMEDGAFEEDEDGDDEDDAQVSDCSFGDEVSSCIANTGSNVEESEFDGDSGDDADTEFDYSYDYREMSKSEPLTVKPW</sequence>
<evidence type="ECO:0000256" key="1">
    <source>
        <dbReference type="SAM" id="MobiDB-lite"/>
    </source>
</evidence>
<reference evidence="2 3" key="1">
    <citation type="journal article" date="2020" name="Microb. Genom.">
        <title>Genetic diversity of clinical and environmental Mucorales isolates obtained from an investigation of mucormycosis cases among solid organ transplant recipients.</title>
        <authorList>
            <person name="Nguyen M.H."/>
            <person name="Kaul D."/>
            <person name="Muto C."/>
            <person name="Cheng S.J."/>
            <person name="Richter R.A."/>
            <person name="Bruno V.M."/>
            <person name="Liu G."/>
            <person name="Beyhan S."/>
            <person name="Sundermann A.J."/>
            <person name="Mounaud S."/>
            <person name="Pasculle A.W."/>
            <person name="Nierman W.C."/>
            <person name="Driscoll E."/>
            <person name="Cumbie R."/>
            <person name="Clancy C.J."/>
            <person name="Dupont C.L."/>
        </authorList>
    </citation>
    <scope>NUCLEOTIDE SEQUENCE [LARGE SCALE GENOMIC DNA]</scope>
    <source>
        <strain evidence="2 3">GL24</strain>
    </source>
</reference>
<evidence type="ECO:0000313" key="2">
    <source>
        <dbReference type="EMBL" id="KAG1532341.1"/>
    </source>
</evidence>
<comment type="caution">
    <text evidence="2">The sequence shown here is derived from an EMBL/GenBank/DDBJ whole genome shotgun (WGS) entry which is preliminary data.</text>
</comment>
<dbReference type="EMBL" id="JAANIU010009982">
    <property type="protein sequence ID" value="KAG1532341.1"/>
    <property type="molecule type" value="Genomic_DNA"/>
</dbReference>
<accession>A0A9P7C1K6</accession>
<dbReference type="AlphaFoldDB" id="A0A9P7C1K6"/>
<dbReference type="Proteomes" id="UP000740926">
    <property type="component" value="Unassembled WGS sequence"/>
</dbReference>
<gene>
    <name evidence="2" type="ORF">G6F50_016251</name>
</gene>
<feature type="region of interest" description="Disordered" evidence="1">
    <location>
        <begin position="1"/>
        <end position="109"/>
    </location>
</feature>
<name>A0A9P7C1K6_9FUNG</name>
<proteinExistence type="predicted"/>
<feature type="compositionally biased region" description="Acidic residues" evidence="1">
    <location>
        <begin position="27"/>
        <end position="51"/>
    </location>
</feature>
<feature type="compositionally biased region" description="Acidic residues" evidence="1">
    <location>
        <begin position="73"/>
        <end position="91"/>
    </location>
</feature>